<dbReference type="Proteomes" id="UP000011083">
    <property type="component" value="Unassembled WGS sequence"/>
</dbReference>
<feature type="domain" description="Fe2OG dioxygenase" evidence="2">
    <location>
        <begin position="186"/>
        <end position="296"/>
    </location>
</feature>
<dbReference type="SUPFAM" id="SSF51197">
    <property type="entry name" value="Clavaminate synthase-like"/>
    <property type="match status" value="1"/>
</dbReference>
<reference evidence="3 4" key="1">
    <citation type="journal article" date="2013" name="Genome Biol.">
        <title>Genome of Acanthamoeba castellanii highlights extensive lateral gene transfer and early evolution of tyrosine kinase signaling.</title>
        <authorList>
            <person name="Clarke M."/>
            <person name="Lohan A.J."/>
            <person name="Liu B."/>
            <person name="Lagkouvardos I."/>
            <person name="Roy S."/>
            <person name="Zafar N."/>
            <person name="Bertelli C."/>
            <person name="Schilde C."/>
            <person name="Kianianmomeni A."/>
            <person name="Burglin T.R."/>
            <person name="Frech C."/>
            <person name="Turcotte B."/>
            <person name="Kopec K.O."/>
            <person name="Synnott J.M."/>
            <person name="Choo C."/>
            <person name="Paponov I."/>
            <person name="Finkler A."/>
            <person name="Soon Heng Tan C."/>
            <person name="Hutchins A.P."/>
            <person name="Weinmeier T."/>
            <person name="Rattei T."/>
            <person name="Chu J.S."/>
            <person name="Gimenez G."/>
            <person name="Irimia M."/>
            <person name="Rigden D.J."/>
            <person name="Fitzpatrick D.A."/>
            <person name="Lorenzo-Morales J."/>
            <person name="Bateman A."/>
            <person name="Chiu C.H."/>
            <person name="Tang P."/>
            <person name="Hegemann P."/>
            <person name="Fromm H."/>
            <person name="Raoult D."/>
            <person name="Greub G."/>
            <person name="Miranda-Saavedra D."/>
            <person name="Chen N."/>
            <person name="Nash P."/>
            <person name="Ginger M.L."/>
            <person name="Horn M."/>
            <person name="Schaap P."/>
            <person name="Caler L."/>
            <person name="Loftus B."/>
        </authorList>
    </citation>
    <scope>NUCLEOTIDE SEQUENCE [LARGE SCALE GENOMIC DNA]</scope>
    <source>
        <strain evidence="3 4">Neff</strain>
    </source>
</reference>
<name>L8HD89_ACACF</name>
<protein>
    <submittedName>
        <fullName evidence="3">Oxidoreductase, 2OGFe(II) oxygenase family protein</fullName>
    </submittedName>
</protein>
<dbReference type="InterPro" id="IPR027443">
    <property type="entry name" value="IPNS-like_sf"/>
</dbReference>
<dbReference type="PROSITE" id="PS51471">
    <property type="entry name" value="FE2OG_OXY"/>
    <property type="match status" value="1"/>
</dbReference>
<dbReference type="EMBL" id="KB007861">
    <property type="protein sequence ID" value="ELR23130.1"/>
    <property type="molecule type" value="Genomic_DNA"/>
</dbReference>
<keyword evidence="1" id="KW-0479">Metal-binding</keyword>
<evidence type="ECO:0000313" key="4">
    <source>
        <dbReference type="Proteomes" id="UP000011083"/>
    </source>
</evidence>
<evidence type="ECO:0000256" key="1">
    <source>
        <dbReference type="RuleBase" id="RU003682"/>
    </source>
</evidence>
<gene>
    <name evidence="3" type="ORF">ACA1_250040</name>
</gene>
<dbReference type="OMA" id="AWEDIAN"/>
<dbReference type="Gene3D" id="2.60.120.330">
    <property type="entry name" value="B-lactam Antibiotic, Isopenicillin N Synthase, Chain"/>
    <property type="match status" value="1"/>
</dbReference>
<dbReference type="Pfam" id="PF03171">
    <property type="entry name" value="2OG-FeII_Oxy"/>
    <property type="match status" value="1"/>
</dbReference>
<dbReference type="GO" id="GO:0046872">
    <property type="term" value="F:metal ion binding"/>
    <property type="evidence" value="ECO:0007669"/>
    <property type="project" value="UniProtKB-KW"/>
</dbReference>
<keyword evidence="1" id="KW-0408">Iron</keyword>
<accession>L8HD89</accession>
<keyword evidence="1" id="KW-0560">Oxidoreductase</keyword>
<keyword evidence="4" id="KW-1185">Reference proteome</keyword>
<dbReference type="PANTHER" id="PTHR47990">
    <property type="entry name" value="2-OXOGLUTARATE (2OG) AND FE(II)-DEPENDENT OXYGENASE SUPERFAMILY PROTEIN-RELATED"/>
    <property type="match status" value="1"/>
</dbReference>
<comment type="similarity">
    <text evidence="1">Belongs to the iron/ascorbate-dependent oxidoreductase family.</text>
</comment>
<dbReference type="STRING" id="1257118.L8HD89"/>
<dbReference type="VEuPathDB" id="AmoebaDB:ACA1_250040"/>
<evidence type="ECO:0000313" key="3">
    <source>
        <dbReference type="EMBL" id="ELR23130.1"/>
    </source>
</evidence>
<proteinExistence type="inferred from homology"/>
<dbReference type="InterPro" id="IPR005123">
    <property type="entry name" value="Oxoglu/Fe-dep_dioxygenase_dom"/>
</dbReference>
<dbReference type="InterPro" id="IPR044861">
    <property type="entry name" value="IPNS-like_FE2OG_OXY"/>
</dbReference>
<dbReference type="AlphaFoldDB" id="L8HD89"/>
<sequence>MRRLPSRRWGLSTNRWHLSQAPPPPSYVPFKPEDAAHVAWEDIANPEGGADSRAAFVESLRKVGFVFLSLPDSMMGPINSSYEVARQFFAGEAKKHHRMREQRDVGYVNMPHIKEFYQMRYTKSPTEVWPSQPENFKEVALEYYDLMLRITKECFKMMAEGIKVDAEHFVNLLDLEERKEKEVDTFYGSTLFRYFRYKNKPCLPEDEPCKVHTDIGLLTIIPVTTVPQLQMLHPDNFEWIDAEPLSTTKNEVIVFCGEMMERLTMYYYRAVMHRVNPPPVELMGQERYSLVYLCRGRPDAVMDTVKLNSPVLEPITIAEFMRQRYTNKESANGLNTMQVGGVGFPTENLKAF</sequence>
<dbReference type="KEGG" id="acan:ACA1_250040"/>
<organism evidence="3 4">
    <name type="scientific">Acanthamoeba castellanii (strain ATCC 30010 / Neff)</name>
    <dbReference type="NCBI Taxonomy" id="1257118"/>
    <lineage>
        <taxon>Eukaryota</taxon>
        <taxon>Amoebozoa</taxon>
        <taxon>Discosea</taxon>
        <taxon>Longamoebia</taxon>
        <taxon>Centramoebida</taxon>
        <taxon>Acanthamoebidae</taxon>
        <taxon>Acanthamoeba</taxon>
    </lineage>
</organism>
<dbReference type="GeneID" id="14924103"/>
<dbReference type="GO" id="GO:0016491">
    <property type="term" value="F:oxidoreductase activity"/>
    <property type="evidence" value="ECO:0007669"/>
    <property type="project" value="UniProtKB-KW"/>
</dbReference>
<evidence type="ECO:0000259" key="2">
    <source>
        <dbReference type="PROSITE" id="PS51471"/>
    </source>
</evidence>
<dbReference type="InterPro" id="IPR050231">
    <property type="entry name" value="Iron_ascorbate_oxido_reductase"/>
</dbReference>
<dbReference type="OrthoDB" id="437643at2759"/>
<dbReference type="RefSeq" id="XP_004352658.1">
    <property type="nucleotide sequence ID" value="XM_004352606.1"/>
</dbReference>